<accession>A0A8A4XCZ6</accession>
<feature type="region of interest" description="Disordered" evidence="1">
    <location>
        <begin position="53"/>
        <end position="83"/>
    </location>
</feature>
<proteinExistence type="predicted"/>
<protein>
    <submittedName>
        <fullName evidence="2">Capsid protein</fullName>
    </submittedName>
</protein>
<evidence type="ECO:0000313" key="2">
    <source>
        <dbReference type="EMBL" id="QTE03648.1"/>
    </source>
</evidence>
<name>A0A8A4XCZ6_9VIRU</name>
<organism evidence="2">
    <name type="scientific">Prunella montanella Genomoviridae sp</name>
    <dbReference type="NCBI Taxonomy" id="2814991"/>
    <lineage>
        <taxon>Viruses</taxon>
        <taxon>Monodnaviria</taxon>
        <taxon>Shotokuvirae</taxon>
        <taxon>Cressdnaviricota</taxon>
        <taxon>Repensiviricetes</taxon>
        <taxon>Geplafuvirales</taxon>
        <taxon>Genomoviridae</taxon>
    </lineage>
</organism>
<reference evidence="2" key="1">
    <citation type="submission" date="2020-10" db="EMBL/GenBank/DDBJ databases">
        <title>CRESS DNA virus dark matter in the feces of wild birds.</title>
        <authorList>
            <person name="Yang S."/>
            <person name="Zhang W."/>
        </authorList>
    </citation>
    <scope>NUCLEOTIDE SEQUENCE</scope>
    <source>
        <strain evidence="2">Bbr34gen1</strain>
    </source>
</reference>
<dbReference type="EMBL" id="MW182970">
    <property type="protein sequence ID" value="QTE03648.1"/>
    <property type="molecule type" value="Genomic_DNA"/>
</dbReference>
<sequence>MMVQILTLYWTMDPDPGSTINTQSPPAEIPISESGVMTHSTMAFRTRRFTGRRRRGYTPRRRSSFRRRSFRSRPTRNYRRPRTNVRRVRNLASRKCKDSMLATPIDDTGTPETPGPAVMNASSVYGFIYSPSARVAGHLLESGERVNTPSHTQRRKSKCYVRGYGETVEIQTDDASPWIWRRIVFSTIGLAVQFDPGLLYNNDDTRGYGRSMFNLRSGTPQASILEGVVYRYLFQGTQNVDWENVMTAATAPRHVKVYSDRRRIIQSPNSDGGTIRISKHYDGINRSIIYDDVEAGAGPKATNSIASGTPYGNMGDLFVLDFFSSASDDETSGATFQPHGRYYWHEGQAH</sequence>
<evidence type="ECO:0000256" key="1">
    <source>
        <dbReference type="SAM" id="MobiDB-lite"/>
    </source>
</evidence>